<dbReference type="PROSITE" id="PS51257">
    <property type="entry name" value="PROKAR_LIPOPROTEIN"/>
    <property type="match status" value="1"/>
</dbReference>
<evidence type="ECO:0000313" key="3">
    <source>
        <dbReference type="Proteomes" id="UP000812961"/>
    </source>
</evidence>
<dbReference type="InterPro" id="IPR013783">
    <property type="entry name" value="Ig-like_fold"/>
</dbReference>
<keyword evidence="3" id="KW-1185">Reference proteome</keyword>
<gene>
    <name evidence="2" type="ORF">K1Y79_03290</name>
</gene>
<evidence type="ECO:0000313" key="2">
    <source>
        <dbReference type="EMBL" id="MBW8683347.1"/>
    </source>
</evidence>
<dbReference type="RefSeq" id="WP_220248568.1">
    <property type="nucleotide sequence ID" value="NZ_JAICCF010000001.1"/>
</dbReference>
<evidence type="ECO:0000259" key="1">
    <source>
        <dbReference type="PROSITE" id="PS50093"/>
    </source>
</evidence>
<feature type="domain" description="PKD" evidence="1">
    <location>
        <begin position="56"/>
        <end position="110"/>
    </location>
</feature>
<proteinExistence type="predicted"/>
<dbReference type="Pfam" id="PF16820">
    <property type="entry name" value="PKD_3"/>
    <property type="match status" value="1"/>
</dbReference>
<comment type="caution">
    <text evidence="2">The sequence shown here is derived from an EMBL/GenBank/DDBJ whole genome shotgun (WGS) entry which is preliminary data.</text>
</comment>
<reference evidence="2 3" key="1">
    <citation type="submission" date="2021-08" db="EMBL/GenBank/DDBJ databases">
        <title>The genome sequence of Chitinophaga sp. B61.</title>
        <authorList>
            <person name="Zhang X."/>
        </authorList>
    </citation>
    <scope>NUCLEOTIDE SEQUENCE [LARGE SCALE GENOMIC DNA]</scope>
    <source>
        <strain evidence="2 3">B61</strain>
    </source>
</reference>
<dbReference type="InterPro" id="IPR035986">
    <property type="entry name" value="PKD_dom_sf"/>
</dbReference>
<protein>
    <recommendedName>
        <fullName evidence="1">PKD domain-containing protein</fullName>
    </recommendedName>
</protein>
<dbReference type="CDD" id="cd00146">
    <property type="entry name" value="PKD"/>
    <property type="match status" value="1"/>
</dbReference>
<name>A0ABS7G6S2_9BACT</name>
<dbReference type="PROSITE" id="PS50093">
    <property type="entry name" value="PKD"/>
    <property type="match status" value="1"/>
</dbReference>
<accession>A0ABS7G6S2</accession>
<dbReference type="InterPro" id="IPR041696">
    <property type="entry name" value="PKD_3"/>
</dbReference>
<dbReference type="InterPro" id="IPR000601">
    <property type="entry name" value="PKD_dom"/>
</dbReference>
<dbReference type="Proteomes" id="UP000812961">
    <property type="component" value="Unassembled WGS sequence"/>
</dbReference>
<dbReference type="Gene3D" id="2.60.40.10">
    <property type="entry name" value="Immunoglobulins"/>
    <property type="match status" value="1"/>
</dbReference>
<dbReference type="EMBL" id="JAICCF010000001">
    <property type="protein sequence ID" value="MBW8683347.1"/>
    <property type="molecule type" value="Genomic_DNA"/>
</dbReference>
<sequence length="388" mass="42400">MRKVLPAALAIIIGISSCSKDEENQQPSAPQITITFPDGGFKVDSRQWLRVQPVVTGDSATTRFLWTLNNDTVSVDKNLLYVFAEGGTYNLEFSASNNAGTTKQQVVVTVAEKSYENSILTVFDYSPAPGQFINSMPAWEQGNTAAQVIAKAQESLNNRGMISLGGFGGYVVLGLGHTIINKPDDYSFLVKGNAFDNWSEPGIVMVSADVNGNGLPDDEWYEIAGAEYNSPETIHDYQITYYKPDEGKTPMPDGMYLSDTTYLRWKDNQGKSGYVSKNVFHAGSYYPQWKGDSISFAGTCLTNKHVGDISGEGSMFVSLPFAWGYTDNVKDDAENAAIRISWAVDKSGKTVHLPGIDFIRVHTGMRAEAGWLGEVSTEVTGLVDLNLK</sequence>
<dbReference type="SUPFAM" id="SSF49299">
    <property type="entry name" value="PKD domain"/>
    <property type="match status" value="1"/>
</dbReference>
<organism evidence="2 3">
    <name type="scientific">Chitinophaga rhizophila</name>
    <dbReference type="NCBI Taxonomy" id="2866212"/>
    <lineage>
        <taxon>Bacteria</taxon>
        <taxon>Pseudomonadati</taxon>
        <taxon>Bacteroidota</taxon>
        <taxon>Chitinophagia</taxon>
        <taxon>Chitinophagales</taxon>
        <taxon>Chitinophagaceae</taxon>
        <taxon>Chitinophaga</taxon>
    </lineage>
</organism>